<evidence type="ECO:0000256" key="2">
    <source>
        <dbReference type="ARBA" id="ARBA00007703"/>
    </source>
</evidence>
<comment type="function">
    <text evidence="1">Required for the efficient initiation of filament assembly.</text>
</comment>
<evidence type="ECO:0008006" key="7">
    <source>
        <dbReference type="Google" id="ProtNLM"/>
    </source>
</evidence>
<dbReference type="EMBL" id="BMZI01000001">
    <property type="protein sequence ID" value="GHB08511.1"/>
    <property type="molecule type" value="Genomic_DNA"/>
</dbReference>
<dbReference type="Pfam" id="PF05130">
    <property type="entry name" value="FlgN"/>
    <property type="match status" value="1"/>
</dbReference>
<organism evidence="5 6">
    <name type="scientific">Salinicola rhizosphaerae</name>
    <dbReference type="NCBI Taxonomy" id="1443141"/>
    <lineage>
        <taxon>Bacteria</taxon>
        <taxon>Pseudomonadati</taxon>
        <taxon>Pseudomonadota</taxon>
        <taxon>Gammaproteobacteria</taxon>
        <taxon>Oceanospirillales</taxon>
        <taxon>Halomonadaceae</taxon>
        <taxon>Salinicola</taxon>
    </lineage>
</organism>
<keyword evidence="3" id="KW-1005">Bacterial flagellum biogenesis</keyword>
<dbReference type="RefSeq" id="WP_189442775.1">
    <property type="nucleotide sequence ID" value="NZ_BMZI01000001.1"/>
</dbReference>
<evidence type="ECO:0000256" key="3">
    <source>
        <dbReference type="ARBA" id="ARBA00022795"/>
    </source>
</evidence>
<gene>
    <name evidence="5" type="ORF">GCM10009038_02490</name>
</gene>
<evidence type="ECO:0000313" key="6">
    <source>
        <dbReference type="Proteomes" id="UP000646745"/>
    </source>
</evidence>
<keyword evidence="6" id="KW-1185">Reference proteome</keyword>
<protein>
    <recommendedName>
        <fullName evidence="7">Flagellar protein FlgN</fullName>
    </recommendedName>
</protein>
<evidence type="ECO:0000256" key="1">
    <source>
        <dbReference type="ARBA" id="ARBA00002397"/>
    </source>
</evidence>
<dbReference type="InterPro" id="IPR007809">
    <property type="entry name" value="FlgN-like"/>
</dbReference>
<proteinExistence type="inferred from homology"/>
<name>A0ABQ3DUX5_9GAMM</name>
<feature type="coiled-coil region" evidence="4">
    <location>
        <begin position="38"/>
        <end position="65"/>
    </location>
</feature>
<evidence type="ECO:0000256" key="4">
    <source>
        <dbReference type="SAM" id="Coils"/>
    </source>
</evidence>
<dbReference type="SUPFAM" id="SSF140566">
    <property type="entry name" value="FlgN-like"/>
    <property type="match status" value="1"/>
</dbReference>
<accession>A0ABQ3DUX5</accession>
<evidence type="ECO:0000313" key="5">
    <source>
        <dbReference type="EMBL" id="GHB08511.1"/>
    </source>
</evidence>
<sequence>MTAPTLIAEQHACLEQYLRALEVERECLKSGQVDGSSLAETAAHKQSWLSRLEQLENQRRKAQREAGYGEGRQGAQRFAESLDAGSLWSQIVLLAQQVQQVNRLNGFIISQRLEHNQRAIDFLNQAIGGSVYGPNGQSRHGGFGGISSKA</sequence>
<keyword evidence="4" id="KW-0175">Coiled coil</keyword>
<reference evidence="6" key="1">
    <citation type="journal article" date="2019" name="Int. J. Syst. Evol. Microbiol.">
        <title>The Global Catalogue of Microorganisms (GCM) 10K type strain sequencing project: providing services to taxonomists for standard genome sequencing and annotation.</title>
        <authorList>
            <consortium name="The Broad Institute Genomics Platform"/>
            <consortium name="The Broad Institute Genome Sequencing Center for Infectious Disease"/>
            <person name="Wu L."/>
            <person name="Ma J."/>
        </authorList>
    </citation>
    <scope>NUCLEOTIDE SEQUENCE [LARGE SCALE GENOMIC DNA]</scope>
    <source>
        <strain evidence="6">KCTC 32998</strain>
    </source>
</reference>
<dbReference type="Proteomes" id="UP000646745">
    <property type="component" value="Unassembled WGS sequence"/>
</dbReference>
<comment type="caution">
    <text evidence="5">The sequence shown here is derived from an EMBL/GenBank/DDBJ whole genome shotgun (WGS) entry which is preliminary data.</text>
</comment>
<dbReference type="InterPro" id="IPR036679">
    <property type="entry name" value="FlgN-like_sf"/>
</dbReference>
<dbReference type="Gene3D" id="1.20.58.300">
    <property type="entry name" value="FlgN-like"/>
    <property type="match status" value="1"/>
</dbReference>
<comment type="similarity">
    <text evidence="2">Belongs to the FlgN family.</text>
</comment>